<dbReference type="Pfam" id="PF07690">
    <property type="entry name" value="MFS_1"/>
    <property type="match status" value="1"/>
</dbReference>
<feature type="transmembrane region" description="Helical" evidence="5">
    <location>
        <begin position="165"/>
        <end position="185"/>
    </location>
</feature>
<feature type="transmembrane region" description="Helical" evidence="5">
    <location>
        <begin position="390"/>
        <end position="409"/>
    </location>
</feature>
<dbReference type="CDD" id="cd17319">
    <property type="entry name" value="MFS_ExuT_GudP_like"/>
    <property type="match status" value="1"/>
</dbReference>
<dbReference type="InterPro" id="IPR020846">
    <property type="entry name" value="MFS_dom"/>
</dbReference>
<dbReference type="Proteomes" id="UP000776276">
    <property type="component" value="Unassembled WGS sequence"/>
</dbReference>
<feature type="transmembrane region" description="Helical" evidence="5">
    <location>
        <begin position="46"/>
        <end position="68"/>
    </location>
</feature>
<sequence>MPRFRRLRWMMIVLVMAAMILNYLSRSVLGIAAPAVMDELHIGPEQYGWVTGAFQLGIMLQPLAGYVVDIIGVKLGFALFAGAWSIITIAHGLAGGWLGLAALRGALGLAEGAGHPSSLKVVAAWFPARERGIAGGLYNIGASFGAVLAPPLVAWAIWTSSWRMAFVVAGALGLLWVILWLVAYAPPETHPRLSDEERAYIQSDQEAFPDRAAGRASLGQLLRQRNLWGIAIPRMLADPTWGTLSFWMPLYLTTVRHFDLAQIALFAWLPFLAADLGCLFGPFLVLMLQRMGVGLIDARRGAFTAGAVMMVAVAFVGTVESPVTAVALLCLAGFAHQTLSVTVITMSSDLFPPNEVGTVAGVAGLFGNFGVLAFSLMIGQMVERVGYSPFFVALGGLDLVGALVLWTVVRAPKASI</sequence>
<gene>
    <name evidence="7" type="ORF">KOF26_06840</name>
</gene>
<evidence type="ECO:0000256" key="5">
    <source>
        <dbReference type="SAM" id="Phobius"/>
    </source>
</evidence>
<keyword evidence="2 5" id="KW-0812">Transmembrane</keyword>
<accession>A0ABS6BH07</accession>
<evidence type="ECO:0000256" key="4">
    <source>
        <dbReference type="ARBA" id="ARBA00023136"/>
    </source>
</evidence>
<evidence type="ECO:0000259" key="6">
    <source>
        <dbReference type="PROSITE" id="PS50850"/>
    </source>
</evidence>
<evidence type="ECO:0000313" key="8">
    <source>
        <dbReference type="Proteomes" id="UP000776276"/>
    </source>
</evidence>
<feature type="transmembrane region" description="Helical" evidence="5">
    <location>
        <begin position="136"/>
        <end position="158"/>
    </location>
</feature>
<feature type="transmembrane region" description="Helical" evidence="5">
    <location>
        <begin position="300"/>
        <end position="319"/>
    </location>
</feature>
<evidence type="ECO:0000256" key="2">
    <source>
        <dbReference type="ARBA" id="ARBA00022692"/>
    </source>
</evidence>
<comment type="caution">
    <text evidence="7">The sequence shown here is derived from an EMBL/GenBank/DDBJ whole genome shotgun (WGS) entry which is preliminary data.</text>
</comment>
<feature type="transmembrane region" description="Helical" evidence="5">
    <location>
        <begin position="325"/>
        <end position="344"/>
    </location>
</feature>
<feature type="domain" description="Major facilitator superfamily (MFS) profile" evidence="6">
    <location>
        <begin position="11"/>
        <end position="413"/>
    </location>
</feature>
<proteinExistence type="predicted"/>
<comment type="subcellular location">
    <subcellularLocation>
        <location evidence="1">Membrane</location>
        <topology evidence="1">Multi-pass membrane protein</topology>
    </subcellularLocation>
</comment>
<dbReference type="RefSeq" id="WP_216322261.1">
    <property type="nucleotide sequence ID" value="NZ_JAHKRT010000003.1"/>
</dbReference>
<reference evidence="7 8" key="1">
    <citation type="submission" date="2021-06" db="EMBL/GenBank/DDBJ databases">
        <title>Sphingomonas sp. XMGL2, whole genome shotgun sequencing project.</title>
        <authorList>
            <person name="Zhao G."/>
            <person name="Shen L."/>
        </authorList>
    </citation>
    <scope>NUCLEOTIDE SEQUENCE [LARGE SCALE GENOMIC DNA]</scope>
    <source>
        <strain evidence="7 8">XMGL2</strain>
    </source>
</reference>
<dbReference type="InterPro" id="IPR050382">
    <property type="entry name" value="MFS_Na/Anion_cotransporter"/>
</dbReference>
<feature type="transmembrane region" description="Helical" evidence="5">
    <location>
        <begin position="75"/>
        <end position="100"/>
    </location>
</feature>
<name>A0ABS6BH07_9SPHN</name>
<dbReference type="PANTHER" id="PTHR11662:SF285">
    <property type="entry name" value="HEXURONATE TRANSPORTER"/>
    <property type="match status" value="1"/>
</dbReference>
<dbReference type="EMBL" id="JAHKRT010000003">
    <property type="protein sequence ID" value="MBU3077582.1"/>
    <property type="molecule type" value="Genomic_DNA"/>
</dbReference>
<dbReference type="InterPro" id="IPR011701">
    <property type="entry name" value="MFS"/>
</dbReference>
<organism evidence="7 8">
    <name type="scientific">Sphingomonas quercus</name>
    <dbReference type="NCBI Taxonomy" id="2842451"/>
    <lineage>
        <taxon>Bacteria</taxon>
        <taxon>Pseudomonadati</taxon>
        <taxon>Pseudomonadota</taxon>
        <taxon>Alphaproteobacteria</taxon>
        <taxon>Sphingomonadales</taxon>
        <taxon>Sphingomonadaceae</taxon>
        <taxon>Sphingomonas</taxon>
    </lineage>
</organism>
<evidence type="ECO:0000256" key="1">
    <source>
        <dbReference type="ARBA" id="ARBA00004141"/>
    </source>
</evidence>
<evidence type="ECO:0000256" key="3">
    <source>
        <dbReference type="ARBA" id="ARBA00022989"/>
    </source>
</evidence>
<dbReference type="PANTHER" id="PTHR11662">
    <property type="entry name" value="SOLUTE CARRIER FAMILY 17"/>
    <property type="match status" value="1"/>
</dbReference>
<keyword evidence="3 5" id="KW-1133">Transmembrane helix</keyword>
<protein>
    <submittedName>
        <fullName evidence="7">MFS transporter</fullName>
    </submittedName>
</protein>
<evidence type="ECO:0000313" key="7">
    <source>
        <dbReference type="EMBL" id="MBU3077582.1"/>
    </source>
</evidence>
<keyword evidence="8" id="KW-1185">Reference proteome</keyword>
<feature type="transmembrane region" description="Helical" evidence="5">
    <location>
        <begin position="265"/>
        <end position="288"/>
    </location>
</feature>
<keyword evidence="4 5" id="KW-0472">Membrane</keyword>
<feature type="transmembrane region" description="Helical" evidence="5">
    <location>
        <begin position="356"/>
        <end position="378"/>
    </location>
</feature>
<dbReference type="PROSITE" id="PS50850">
    <property type="entry name" value="MFS"/>
    <property type="match status" value="1"/>
</dbReference>